<sequence length="348" mass="38693">MLGLIGAASLLALILLIFLTLHLILVTRLFNGRKVSLFDKQFQAHPNDGRLPVYSFKKIHKFSEGFSNKVGVGSTHLVFKGILPDGTEIAIKKPILEAPHNSDVDAWSKSQLELLSCIWHQHLVNLIGSCKNAGYRILVFQYASNGTLHEHLHGHEHLTWKQRMKIIAGVAYGLSFLHHSCDPPISHGNLTSRNILLTEDYAAKIGGLGKMPVLGSSEFVMARKPGASEKRLCRRADDVYSFGILVLEIVSGRLAFSEKTGFLVKWAMDILVSQERSMELLDEAVGDVVKEEVYVIAEVVRMCLLREAVRRPFMREVAEMLRNGLGITMEMAAPVSSPVSLRGLFDIL</sequence>
<dbReference type="InterPro" id="IPR000719">
    <property type="entry name" value="Prot_kinase_dom"/>
</dbReference>
<dbReference type="PANTHER" id="PTHR46084">
    <property type="entry name" value="PROTEIN MALE DISCOVERER 2"/>
    <property type="match status" value="1"/>
</dbReference>
<dbReference type="PANTHER" id="PTHR46084:SF34">
    <property type="entry name" value="PROTEIN KINASE DOMAIN-CONTAINING PROTEIN"/>
    <property type="match status" value="1"/>
</dbReference>
<proteinExistence type="predicted"/>
<dbReference type="AlphaFoldDB" id="W1P318"/>
<feature type="transmembrane region" description="Helical" evidence="7">
    <location>
        <begin position="6"/>
        <end position="30"/>
    </location>
</feature>
<dbReference type="Proteomes" id="UP000017836">
    <property type="component" value="Unassembled WGS sequence"/>
</dbReference>
<accession>W1P318</accession>
<organism evidence="9 10">
    <name type="scientific">Amborella trichopoda</name>
    <dbReference type="NCBI Taxonomy" id="13333"/>
    <lineage>
        <taxon>Eukaryota</taxon>
        <taxon>Viridiplantae</taxon>
        <taxon>Streptophyta</taxon>
        <taxon>Embryophyta</taxon>
        <taxon>Tracheophyta</taxon>
        <taxon>Spermatophyta</taxon>
        <taxon>Magnoliopsida</taxon>
        <taxon>Amborellales</taxon>
        <taxon>Amborellaceae</taxon>
        <taxon>Amborella</taxon>
    </lineage>
</organism>
<dbReference type="GO" id="GO:0012505">
    <property type="term" value="C:endomembrane system"/>
    <property type="evidence" value="ECO:0007669"/>
    <property type="project" value="UniProtKB-SubCell"/>
</dbReference>
<dbReference type="Pfam" id="PF07714">
    <property type="entry name" value="PK_Tyr_Ser-Thr"/>
    <property type="match status" value="1"/>
</dbReference>
<dbReference type="SUPFAM" id="SSF56112">
    <property type="entry name" value="Protein kinase-like (PK-like)"/>
    <property type="match status" value="1"/>
</dbReference>
<evidence type="ECO:0000259" key="8">
    <source>
        <dbReference type="PROSITE" id="PS50011"/>
    </source>
</evidence>
<dbReference type="GO" id="GO:0016020">
    <property type="term" value="C:membrane"/>
    <property type="evidence" value="ECO:0007669"/>
    <property type="project" value="UniProtKB-SubCell"/>
</dbReference>
<keyword evidence="10" id="KW-1185">Reference proteome</keyword>
<dbReference type="InterPro" id="IPR001245">
    <property type="entry name" value="Ser-Thr/Tyr_kinase_cat_dom"/>
</dbReference>
<keyword evidence="2 7" id="KW-0812">Transmembrane</keyword>
<dbReference type="Gene3D" id="3.30.200.20">
    <property type="entry name" value="Phosphorylase Kinase, domain 1"/>
    <property type="match status" value="1"/>
</dbReference>
<dbReference type="PROSITE" id="PS50011">
    <property type="entry name" value="PROTEIN_KINASE_DOM"/>
    <property type="match status" value="1"/>
</dbReference>
<dbReference type="EMBL" id="KI394767">
    <property type="protein sequence ID" value="ERN01350.1"/>
    <property type="molecule type" value="Genomic_DNA"/>
</dbReference>
<evidence type="ECO:0000313" key="10">
    <source>
        <dbReference type="Proteomes" id="UP000017836"/>
    </source>
</evidence>
<keyword evidence="5 7" id="KW-0472">Membrane</keyword>
<evidence type="ECO:0000256" key="1">
    <source>
        <dbReference type="ARBA" id="ARBA00004479"/>
    </source>
</evidence>
<evidence type="ECO:0000256" key="5">
    <source>
        <dbReference type="ARBA" id="ARBA00023136"/>
    </source>
</evidence>
<evidence type="ECO:0000256" key="4">
    <source>
        <dbReference type="ARBA" id="ARBA00022989"/>
    </source>
</evidence>
<dbReference type="Gramene" id="ERN01350">
    <property type="protein sequence ID" value="ERN01350"/>
    <property type="gene ID" value="AMTR_s00002p00258680"/>
</dbReference>
<keyword evidence="3" id="KW-0732">Signal</keyword>
<evidence type="ECO:0000256" key="3">
    <source>
        <dbReference type="ARBA" id="ARBA00022729"/>
    </source>
</evidence>
<evidence type="ECO:0000313" key="9">
    <source>
        <dbReference type="EMBL" id="ERN01350.1"/>
    </source>
</evidence>
<evidence type="ECO:0000256" key="7">
    <source>
        <dbReference type="SAM" id="Phobius"/>
    </source>
</evidence>
<dbReference type="GO" id="GO:0005524">
    <property type="term" value="F:ATP binding"/>
    <property type="evidence" value="ECO:0007669"/>
    <property type="project" value="InterPro"/>
</dbReference>
<feature type="domain" description="Protein kinase" evidence="8">
    <location>
        <begin position="64"/>
        <end position="325"/>
    </location>
</feature>
<dbReference type="OMA" id="CEDGCCR"/>
<dbReference type="GO" id="GO:0004672">
    <property type="term" value="F:protein kinase activity"/>
    <property type="evidence" value="ECO:0007669"/>
    <property type="project" value="InterPro"/>
</dbReference>
<comment type="subcellular location">
    <subcellularLocation>
        <location evidence="6">Endomembrane system</location>
        <topology evidence="6">Single-pass membrane protein</topology>
    </subcellularLocation>
    <subcellularLocation>
        <location evidence="1">Membrane</location>
        <topology evidence="1">Single-pass type I membrane protein</topology>
    </subcellularLocation>
</comment>
<protein>
    <recommendedName>
        <fullName evidence="8">Protein kinase domain-containing protein</fullName>
    </recommendedName>
</protein>
<reference evidence="10" key="1">
    <citation type="journal article" date="2013" name="Science">
        <title>The Amborella genome and the evolution of flowering plants.</title>
        <authorList>
            <consortium name="Amborella Genome Project"/>
        </authorList>
    </citation>
    <scope>NUCLEOTIDE SEQUENCE [LARGE SCALE GENOMIC DNA]</scope>
</reference>
<gene>
    <name evidence="9" type="ORF">AMTR_s00002p00258680</name>
</gene>
<name>W1P318_AMBTC</name>
<evidence type="ECO:0000256" key="2">
    <source>
        <dbReference type="ARBA" id="ARBA00022692"/>
    </source>
</evidence>
<dbReference type="HOGENOM" id="CLU_000288_92_4_1"/>
<evidence type="ECO:0000256" key="6">
    <source>
        <dbReference type="ARBA" id="ARBA00037847"/>
    </source>
</evidence>
<dbReference type="InterPro" id="IPR011009">
    <property type="entry name" value="Kinase-like_dom_sf"/>
</dbReference>
<dbReference type="eggNOG" id="KOG1187">
    <property type="taxonomic scope" value="Eukaryota"/>
</dbReference>
<keyword evidence="4 7" id="KW-1133">Transmembrane helix</keyword>
<dbReference type="Gene3D" id="1.10.510.10">
    <property type="entry name" value="Transferase(Phosphotransferase) domain 1"/>
    <property type="match status" value="1"/>
</dbReference>